<dbReference type="SUPFAM" id="SSF55874">
    <property type="entry name" value="ATPase domain of HSP90 chaperone/DNA topoisomerase II/histidine kinase"/>
    <property type="match status" value="1"/>
</dbReference>
<dbReference type="PANTHER" id="PTHR43304">
    <property type="entry name" value="PHYTOCHROME-LIKE PROTEIN CPH1"/>
    <property type="match status" value="1"/>
</dbReference>
<dbReference type="InterPro" id="IPR036890">
    <property type="entry name" value="HATPase_C_sf"/>
</dbReference>
<dbReference type="PROSITE" id="PS50109">
    <property type="entry name" value="HIS_KIN"/>
    <property type="match status" value="1"/>
</dbReference>
<dbReference type="AlphaFoldDB" id="A0A327WM01"/>
<dbReference type="Gene3D" id="3.30.565.10">
    <property type="entry name" value="Histidine kinase-like ATPase, C-terminal domain"/>
    <property type="match status" value="1"/>
</dbReference>
<comment type="caution">
    <text evidence="7">The sequence shown here is derived from an EMBL/GenBank/DDBJ whole genome shotgun (WGS) entry which is preliminary data.</text>
</comment>
<accession>A0A327WM01</accession>
<proteinExistence type="predicted"/>
<protein>
    <recommendedName>
        <fullName evidence="2">histidine kinase</fullName>
        <ecNumber evidence="2">2.7.13.3</ecNumber>
    </recommendedName>
</protein>
<evidence type="ECO:0000256" key="4">
    <source>
        <dbReference type="ARBA" id="ARBA00022679"/>
    </source>
</evidence>
<keyword evidence="8" id="KW-1185">Reference proteome</keyword>
<evidence type="ECO:0000313" key="7">
    <source>
        <dbReference type="EMBL" id="RAJ93043.1"/>
    </source>
</evidence>
<evidence type="ECO:0000313" key="8">
    <source>
        <dbReference type="Proteomes" id="UP000248790"/>
    </source>
</evidence>
<dbReference type="PANTHER" id="PTHR43304:SF1">
    <property type="entry name" value="PAC DOMAIN-CONTAINING PROTEIN"/>
    <property type="match status" value="1"/>
</dbReference>
<dbReference type="SMART" id="SM00388">
    <property type="entry name" value="HisKA"/>
    <property type="match status" value="1"/>
</dbReference>
<dbReference type="InterPro" id="IPR003594">
    <property type="entry name" value="HATPase_dom"/>
</dbReference>
<dbReference type="RefSeq" id="WP_111630581.1">
    <property type="nucleotide sequence ID" value="NZ_QLMC01000006.1"/>
</dbReference>
<reference evidence="7 8" key="1">
    <citation type="submission" date="2018-06" db="EMBL/GenBank/DDBJ databases">
        <title>Genomic Encyclopedia of Archaeal and Bacterial Type Strains, Phase II (KMG-II): from individual species to whole genera.</title>
        <authorList>
            <person name="Goeker M."/>
        </authorList>
    </citation>
    <scope>NUCLEOTIDE SEQUENCE [LARGE SCALE GENOMIC DNA]</scope>
    <source>
        <strain evidence="7 8">DSM 21851</strain>
    </source>
</reference>
<dbReference type="EC" id="2.7.13.3" evidence="2"/>
<dbReference type="CDD" id="cd00082">
    <property type="entry name" value="HisKA"/>
    <property type="match status" value="1"/>
</dbReference>
<dbReference type="InterPro" id="IPR036097">
    <property type="entry name" value="HisK_dim/P_sf"/>
</dbReference>
<dbReference type="EMBL" id="QLMC01000006">
    <property type="protein sequence ID" value="RAJ93043.1"/>
    <property type="molecule type" value="Genomic_DNA"/>
</dbReference>
<comment type="catalytic activity">
    <reaction evidence="1">
        <text>ATP + protein L-histidine = ADP + protein N-phospho-L-histidine.</text>
        <dbReference type="EC" id="2.7.13.3"/>
    </reaction>
</comment>
<dbReference type="InterPro" id="IPR052162">
    <property type="entry name" value="Sensor_kinase/Photoreceptor"/>
</dbReference>
<dbReference type="PRINTS" id="PR00344">
    <property type="entry name" value="BCTRLSENSOR"/>
</dbReference>
<feature type="domain" description="Histidine kinase" evidence="6">
    <location>
        <begin position="293"/>
        <end position="521"/>
    </location>
</feature>
<evidence type="ECO:0000256" key="1">
    <source>
        <dbReference type="ARBA" id="ARBA00000085"/>
    </source>
</evidence>
<evidence type="ECO:0000259" key="6">
    <source>
        <dbReference type="PROSITE" id="PS50109"/>
    </source>
</evidence>
<name>A0A327WM01_LARAB</name>
<dbReference type="InterPro" id="IPR003661">
    <property type="entry name" value="HisK_dim/P_dom"/>
</dbReference>
<evidence type="ECO:0000256" key="2">
    <source>
        <dbReference type="ARBA" id="ARBA00012438"/>
    </source>
</evidence>
<keyword evidence="3" id="KW-0597">Phosphoprotein</keyword>
<dbReference type="InterPro" id="IPR004358">
    <property type="entry name" value="Sig_transdc_His_kin-like_C"/>
</dbReference>
<dbReference type="OrthoDB" id="9766459at2"/>
<keyword evidence="4" id="KW-0808">Transferase</keyword>
<sequence>MPAPATSPDGFAFYSLLINAMPGNHLVVLPDAPRFTIAAVTDDYLAATGLQRETLMGFGAFEVFFRHEHNQVVAQQLLQSLTQVLQTKQTHLMADQRHGWPDAQTGVLQWRTWRPVNKPILDSGNEVVAILHTVEDITNSVQLVELTEVNRYLQTVINGFKEPLQILEPIFENGQIIDFRFKLTNQAYAAYASTTPEQLQGKRVGEVFPGYFETESFTNPVITFTTGEPLTFEIHYDKDGLNLYNLMSTSKQGGEVVIHFTDFTRLRQLQLQLESKIEELKRSNDSLQQFAYVASHDLQEPLRKIQQFCDILKSRSGQMQGPEVDYLERMQLAAGRMSVLIKDLLAFSRIETQQTATQPVSLSAVVEQNLTDLELVVAETGAVVEVEPLPTVLGDKLQLDQLFGNLLSNALKFRRPGQTPVIAVKARQVEAHELPASVETLREGVTYHLIEVSDNGIGFNEKYTDRIFQVFQRLHGRNEYAGTGIGLAICQKVVANHGGAIVAHSRPGQGATFQVYLPAGNTPDRLSSVE</sequence>
<dbReference type="Pfam" id="PF00512">
    <property type="entry name" value="HisKA"/>
    <property type="match status" value="1"/>
</dbReference>
<dbReference type="InterPro" id="IPR005467">
    <property type="entry name" value="His_kinase_dom"/>
</dbReference>
<evidence type="ECO:0000256" key="3">
    <source>
        <dbReference type="ARBA" id="ARBA00022553"/>
    </source>
</evidence>
<dbReference type="Proteomes" id="UP000248790">
    <property type="component" value="Unassembled WGS sequence"/>
</dbReference>
<organism evidence="7 8">
    <name type="scientific">Larkinella arboricola</name>
    <dbReference type="NCBI Taxonomy" id="643671"/>
    <lineage>
        <taxon>Bacteria</taxon>
        <taxon>Pseudomonadati</taxon>
        <taxon>Bacteroidota</taxon>
        <taxon>Cytophagia</taxon>
        <taxon>Cytophagales</taxon>
        <taxon>Spirosomataceae</taxon>
        <taxon>Larkinella</taxon>
    </lineage>
</organism>
<dbReference type="FunFam" id="3.30.565.10:FF:000006">
    <property type="entry name" value="Sensor histidine kinase WalK"/>
    <property type="match status" value="1"/>
</dbReference>
<gene>
    <name evidence="7" type="ORF">LX87_04555</name>
</gene>
<dbReference type="SUPFAM" id="SSF47384">
    <property type="entry name" value="Homodimeric domain of signal transducing histidine kinase"/>
    <property type="match status" value="1"/>
</dbReference>
<dbReference type="Pfam" id="PF02518">
    <property type="entry name" value="HATPase_c"/>
    <property type="match status" value="1"/>
</dbReference>
<dbReference type="SMART" id="SM00387">
    <property type="entry name" value="HATPase_c"/>
    <property type="match status" value="1"/>
</dbReference>
<keyword evidence="5" id="KW-0418">Kinase</keyword>
<evidence type="ECO:0000256" key="5">
    <source>
        <dbReference type="ARBA" id="ARBA00022777"/>
    </source>
</evidence>
<dbReference type="GO" id="GO:0000155">
    <property type="term" value="F:phosphorelay sensor kinase activity"/>
    <property type="evidence" value="ECO:0007669"/>
    <property type="project" value="InterPro"/>
</dbReference>
<dbReference type="Gene3D" id="3.30.450.20">
    <property type="entry name" value="PAS domain"/>
    <property type="match status" value="2"/>
</dbReference>
<dbReference type="Gene3D" id="1.10.287.130">
    <property type="match status" value="1"/>
</dbReference>